<evidence type="ECO:0000313" key="3">
    <source>
        <dbReference type="EMBL" id="BAI80621.1"/>
    </source>
</evidence>
<dbReference type="EMBL" id="AP011529">
    <property type="protein sequence ID" value="BAI80621.1"/>
    <property type="molecule type" value="Genomic_DNA"/>
</dbReference>
<dbReference type="RefSeq" id="WP_013007868.1">
    <property type="nucleotide sequence ID" value="NC_013939.1"/>
</dbReference>
<dbReference type="InterPro" id="IPR019019">
    <property type="entry name" value="H-type_lectin_domain"/>
</dbReference>
<feature type="domain" description="DUF6701" evidence="2">
    <location>
        <begin position="845"/>
        <end position="1392"/>
    </location>
</feature>
<dbReference type="SUPFAM" id="SSF49899">
    <property type="entry name" value="Concanavalin A-like lectins/glucanases"/>
    <property type="match status" value="1"/>
</dbReference>
<dbReference type="eggNOG" id="COG5571">
    <property type="taxonomic scope" value="Bacteria"/>
</dbReference>
<evidence type="ECO:0000259" key="2">
    <source>
        <dbReference type="Pfam" id="PF20419"/>
    </source>
</evidence>
<dbReference type="HOGENOM" id="CLU_004043_1_0_0"/>
<dbReference type="KEGG" id="ddf:DEFDS_1152"/>
<reference evidence="3 4" key="1">
    <citation type="journal article" date="2010" name="DNA Res.">
        <title>Bacterial lifestyle in a deep-sea hydrothermal vent chimney revealed by the genome sequence of the thermophilic bacterium Deferribacter desulfuricans SSM1.</title>
        <authorList>
            <person name="Takaki Y."/>
            <person name="Shimamura S."/>
            <person name="Nakagawa S."/>
            <person name="Fukuhara Y."/>
            <person name="Horikawa H."/>
            <person name="Ankai A."/>
            <person name="Harada T."/>
            <person name="Hosoyama A."/>
            <person name="Oguchi A."/>
            <person name="Fukui S."/>
            <person name="Fujita N."/>
            <person name="Takami H."/>
            <person name="Takai K."/>
        </authorList>
    </citation>
    <scope>NUCLEOTIDE SEQUENCE [LARGE SCALE GENOMIC DNA]</scope>
    <source>
        <strain evidence="4">DSM 14783 / JCM 11476 / NBRC 101012 / SSM1</strain>
    </source>
</reference>
<dbReference type="InterPro" id="IPR046524">
    <property type="entry name" value="DUF6701"/>
</dbReference>
<evidence type="ECO:0000259" key="1">
    <source>
        <dbReference type="Pfam" id="PF09458"/>
    </source>
</evidence>
<proteinExistence type="predicted"/>
<keyword evidence="4" id="KW-1185">Reference proteome</keyword>
<accession>D3PDE8</accession>
<dbReference type="InterPro" id="IPR013320">
    <property type="entry name" value="ConA-like_dom_sf"/>
</dbReference>
<dbReference type="InterPro" id="IPR037221">
    <property type="entry name" value="H-type_lectin_dom_sf"/>
</dbReference>
<dbReference type="eggNOG" id="COG3420">
    <property type="taxonomic scope" value="Bacteria"/>
</dbReference>
<dbReference type="GO" id="GO:0007155">
    <property type="term" value="P:cell adhesion"/>
    <property type="evidence" value="ECO:0007669"/>
    <property type="project" value="InterPro"/>
</dbReference>
<dbReference type="Pfam" id="PF20419">
    <property type="entry name" value="DUF6701"/>
    <property type="match status" value="1"/>
</dbReference>
<dbReference type="Pfam" id="PF09458">
    <property type="entry name" value="H_lectin"/>
    <property type="match status" value="1"/>
</dbReference>
<dbReference type="SUPFAM" id="SSF141086">
    <property type="entry name" value="Agglutinin HPA-like"/>
    <property type="match status" value="1"/>
</dbReference>
<dbReference type="GO" id="GO:0030246">
    <property type="term" value="F:carbohydrate binding"/>
    <property type="evidence" value="ECO:0007669"/>
    <property type="project" value="InterPro"/>
</dbReference>
<dbReference type="STRING" id="639282.DEFDS_1152"/>
<dbReference type="Gene3D" id="2.60.40.2080">
    <property type="match status" value="1"/>
</dbReference>
<name>D3PDE8_DEFDS</name>
<dbReference type="Proteomes" id="UP000001520">
    <property type="component" value="Chromosome"/>
</dbReference>
<dbReference type="OrthoDB" id="9790247at2"/>
<gene>
    <name evidence="3" type="ordered locus">DEFDS_1152</name>
</gene>
<evidence type="ECO:0000313" key="4">
    <source>
        <dbReference type="Proteomes" id="UP000001520"/>
    </source>
</evidence>
<sequence length="1395" mass="154301">MNRNIPILKLILIVLFSLIYNLNNVFSYDYEVTAANNLTCAGSRTNQDLNCNAGEFTTIVDILTTGKSTTCVEGQSLSIDIILTLKDNKAERYDIGFFVGENNNDPRLQTGQCSVATFDSNQRIFDSWIDVDHDSCSDFEKNGNSTVKVNNVIVSCIDNDGDGSLDVPYTVVYQQNKNNSLNCSGPQNVSSGSKSKCNFGYAAINDIIVLPKPIADYYFDECSWDGTPGEVKDSSGNNHNATAQNNANVIDNITAGGGIYRVANFNGKYITIDEPFQLPANYTTTFWLKFPLIGSQSQYTYQGYKVYIIGSVEGTGDIGFFMKDNNGNYRFAVYDNNGNVKEIDLPSLSDGWHFFAIKVENDKTKLYIDGNSQEYSVNIATYGALSIIGSSTDFTKDETIGNYMDEFKIFDSLLTQNQIEAIYNNEKAGKNWDGTEREPINCTCTPEYDGIVTPIEFEGGRFTTTNTYNNKTWDHITFQKPFREPPAVFVVIDKTGGHAASARMKNITKTGFDITIVEPPGYDGPHISQSLSYLAINKGVHKLGNQYIEVGEINTKKVQGKYTPNGSIIGWEKVTTKVNFCDPAVVANIQTLNNLNSSDPQKQPPYKALIPWSTAVIDNITSNSFNLALDMSETNDGLINKDETVAYMVSEGNIQDSFVDDDNNTILYETIKTQPYFEGWSNNCNTVSFKNNYSKTPLIAGWKNSRKEDDGGWFRICSLDKNKVGFVVDEDKDHDSERSHIKESGSIFVFSDNFVKREIILDHYLIEHDGVGLTCQPEKVTIKACTDNATSCTEYTSTTDVTLNYNSTPQNYSFTGETKADVIHHDAGTITLSLTNMNPIATNGYKCYNTTTGLDSCDITFYDSGFIFDIKNTYSYKPQDVTIKAVRKDDQTQACVPAFQNTSLDINFTFDNLSANPTNTAPEIDNITLPNNITLNFDNNGAAIFNVVYKEAGKLSFTATYDNGTVYAVGSDTAVFKPFGFYVYTTDNNWQADNGANSTVFKKAGENFNLTVKAVGWQSDTDTDLSDNPVTKNYQENNIPVTHTLVAPSGGNNGTIGVTSLDFTNGITSIANQTFSEVGIIKFTVTDNDFLGAGSITGTSANIGRFIPDHFIIKSKTNGVLNDNGNFIYTGQTVTYLTKPEFIIEAQNKDNQTTKNYSGDFFKLDIGGISIIDPTTDDKTTGNDGNLLSVNINRAIATFTINNDGSATYTFGDDNITYIRDNNSKVAPFIPQLTFKINSIIDNDSVSGINLPDNISVTGSEMRYGRLKIYDNYGPETEDLELDIETQYWDGKYWVLNTDDSHYSLSINDFKLDNYTDKLNSGNSLIDNVTGISEGKGSLHLTTPGENNYGTVDICIDTSSIIYNYLNDNESCGTATFGIYRGRDIIIDWQEIPPQ</sequence>
<feature type="domain" description="H-type lectin" evidence="1">
    <location>
        <begin position="475"/>
        <end position="518"/>
    </location>
</feature>
<organism evidence="3 4">
    <name type="scientific">Deferribacter desulfuricans (strain DSM 14783 / JCM 11476 / NBRC 101012 / SSM1)</name>
    <dbReference type="NCBI Taxonomy" id="639282"/>
    <lineage>
        <taxon>Bacteria</taxon>
        <taxon>Pseudomonadati</taxon>
        <taxon>Deferribacterota</taxon>
        <taxon>Deferribacteres</taxon>
        <taxon>Deferribacterales</taxon>
        <taxon>Deferribacteraceae</taxon>
        <taxon>Deferribacter</taxon>
    </lineage>
</organism>
<protein>
    <submittedName>
        <fullName evidence="3">Uncharacterized protein</fullName>
    </submittedName>
</protein>
<dbReference type="Gene3D" id="2.60.120.200">
    <property type="match status" value="1"/>
</dbReference>